<dbReference type="HAMAP" id="MF_00649">
    <property type="entry name" value="DNA_gyrase_inhibitor_YacG"/>
    <property type="match status" value="1"/>
</dbReference>
<organism evidence="5 6">
    <name type="scientific">Polaromonas eurypsychrophila</name>
    <dbReference type="NCBI Taxonomy" id="1614635"/>
    <lineage>
        <taxon>Bacteria</taxon>
        <taxon>Pseudomonadati</taxon>
        <taxon>Pseudomonadota</taxon>
        <taxon>Betaproteobacteria</taxon>
        <taxon>Burkholderiales</taxon>
        <taxon>Comamonadaceae</taxon>
        <taxon>Polaromonas</taxon>
    </lineage>
</organism>
<dbReference type="GO" id="GO:0006355">
    <property type="term" value="P:regulation of DNA-templated transcription"/>
    <property type="evidence" value="ECO:0007669"/>
    <property type="project" value="InterPro"/>
</dbReference>
<accession>A0A916SDA8</accession>
<dbReference type="Proteomes" id="UP000620596">
    <property type="component" value="Unassembled WGS sequence"/>
</dbReference>
<dbReference type="GO" id="GO:0008270">
    <property type="term" value="F:zinc ion binding"/>
    <property type="evidence" value="ECO:0007669"/>
    <property type="project" value="UniProtKB-UniRule"/>
</dbReference>
<evidence type="ECO:0000256" key="2">
    <source>
        <dbReference type="ARBA" id="ARBA00022833"/>
    </source>
</evidence>
<comment type="similarity">
    <text evidence="3">Belongs to the DNA gyrase inhibitor YacG family.</text>
</comment>
<dbReference type="EMBL" id="BMIG01000003">
    <property type="protein sequence ID" value="GGA92195.1"/>
    <property type="molecule type" value="Genomic_DNA"/>
</dbReference>
<feature type="region of interest" description="Disordered" evidence="4">
    <location>
        <begin position="48"/>
        <end position="68"/>
    </location>
</feature>
<comment type="caution">
    <text evidence="5">The sequence shown here is derived from an EMBL/GenBank/DDBJ whole genome shotgun (WGS) entry which is preliminary data.</text>
</comment>
<keyword evidence="6" id="KW-1185">Reference proteome</keyword>
<dbReference type="InterPro" id="IPR005584">
    <property type="entry name" value="DNA_gyrase_inhibitor_YacG"/>
</dbReference>
<keyword evidence="2 3" id="KW-0862">Zinc</keyword>
<evidence type="ECO:0000256" key="3">
    <source>
        <dbReference type="HAMAP-Rule" id="MF_00649"/>
    </source>
</evidence>
<name>A0A916SDA8_9BURK</name>
<proteinExistence type="inferred from homology"/>
<dbReference type="InterPro" id="IPR013088">
    <property type="entry name" value="Znf_NHR/GATA"/>
</dbReference>
<sequence>MTSDLPQPKIVVCPACSGPSVFGPNNRFRPFCSERCKNVDLGAWASESFRMPADAPPDDQVYGDAKLQ</sequence>
<keyword evidence="1 3" id="KW-0479">Metal-binding</keyword>
<gene>
    <name evidence="3 5" type="primary">yacG</name>
    <name evidence="5" type="ORF">GCM10011496_11490</name>
</gene>
<evidence type="ECO:0000313" key="6">
    <source>
        <dbReference type="Proteomes" id="UP000620596"/>
    </source>
</evidence>
<evidence type="ECO:0000256" key="4">
    <source>
        <dbReference type="SAM" id="MobiDB-lite"/>
    </source>
</evidence>
<dbReference type="RefSeq" id="WP_188707386.1">
    <property type="nucleotide sequence ID" value="NZ_BMIG01000003.1"/>
</dbReference>
<evidence type="ECO:0000313" key="5">
    <source>
        <dbReference type="EMBL" id="GGA92195.1"/>
    </source>
</evidence>
<evidence type="ECO:0000256" key="1">
    <source>
        <dbReference type="ARBA" id="ARBA00022723"/>
    </source>
</evidence>
<dbReference type="SUPFAM" id="SSF57716">
    <property type="entry name" value="Glucocorticoid receptor-like (DNA-binding domain)"/>
    <property type="match status" value="1"/>
</dbReference>
<comment type="cofactor">
    <cofactor evidence="3">
        <name>Zn(2+)</name>
        <dbReference type="ChEBI" id="CHEBI:29105"/>
    </cofactor>
    <text evidence="3">Binds 1 zinc ion.</text>
</comment>
<reference evidence="5" key="2">
    <citation type="submission" date="2020-09" db="EMBL/GenBank/DDBJ databases">
        <authorList>
            <person name="Sun Q."/>
            <person name="Zhou Y."/>
        </authorList>
    </citation>
    <scope>NUCLEOTIDE SEQUENCE</scope>
    <source>
        <strain evidence="5">CGMCC 1.15322</strain>
    </source>
</reference>
<feature type="binding site" evidence="3">
    <location>
        <position position="16"/>
    </location>
    <ligand>
        <name>Zn(2+)</name>
        <dbReference type="ChEBI" id="CHEBI:29105"/>
    </ligand>
</feature>
<dbReference type="PANTHER" id="PTHR36150">
    <property type="entry name" value="DNA GYRASE INHIBITOR YACG"/>
    <property type="match status" value="1"/>
</dbReference>
<feature type="binding site" evidence="3">
    <location>
        <position position="32"/>
    </location>
    <ligand>
        <name>Zn(2+)</name>
        <dbReference type="ChEBI" id="CHEBI:29105"/>
    </ligand>
</feature>
<feature type="binding site" evidence="3">
    <location>
        <position position="13"/>
    </location>
    <ligand>
        <name>Zn(2+)</name>
        <dbReference type="ChEBI" id="CHEBI:29105"/>
    </ligand>
</feature>
<protein>
    <recommendedName>
        <fullName evidence="3">DNA gyrase inhibitor YacG</fullName>
    </recommendedName>
</protein>
<feature type="binding site" evidence="3">
    <location>
        <position position="36"/>
    </location>
    <ligand>
        <name>Zn(2+)</name>
        <dbReference type="ChEBI" id="CHEBI:29105"/>
    </ligand>
</feature>
<dbReference type="AlphaFoldDB" id="A0A916SDA8"/>
<comment type="subunit">
    <text evidence="3">Interacts with GyrB.</text>
</comment>
<dbReference type="GO" id="GO:0008657">
    <property type="term" value="F:DNA topoisomerase type II (double strand cut, ATP-hydrolyzing) inhibitor activity"/>
    <property type="evidence" value="ECO:0007669"/>
    <property type="project" value="UniProtKB-UniRule"/>
</dbReference>
<dbReference type="Gene3D" id="3.30.50.10">
    <property type="entry name" value="Erythroid Transcription Factor GATA-1, subunit A"/>
    <property type="match status" value="1"/>
</dbReference>
<comment type="function">
    <text evidence="3">Inhibits all the catalytic activities of DNA gyrase by preventing its interaction with DNA. Acts by binding directly to the C-terminal domain of GyrB, which probably disrupts DNA binding by the gyrase.</text>
</comment>
<dbReference type="Pfam" id="PF03884">
    <property type="entry name" value="YacG"/>
    <property type="match status" value="1"/>
</dbReference>
<reference evidence="5" key="1">
    <citation type="journal article" date="2014" name="Int. J. Syst. Evol. Microbiol.">
        <title>Complete genome sequence of Corynebacterium casei LMG S-19264T (=DSM 44701T), isolated from a smear-ripened cheese.</title>
        <authorList>
            <consortium name="US DOE Joint Genome Institute (JGI-PGF)"/>
            <person name="Walter F."/>
            <person name="Albersmeier A."/>
            <person name="Kalinowski J."/>
            <person name="Ruckert C."/>
        </authorList>
    </citation>
    <scope>NUCLEOTIDE SEQUENCE</scope>
    <source>
        <strain evidence="5">CGMCC 1.15322</strain>
    </source>
</reference>
<dbReference type="PANTHER" id="PTHR36150:SF1">
    <property type="entry name" value="DNA GYRASE INHIBITOR YACG"/>
    <property type="match status" value="1"/>
</dbReference>